<dbReference type="Gene3D" id="1.20.120.450">
    <property type="entry name" value="dinb family like domain"/>
    <property type="match status" value="1"/>
</dbReference>
<sequence>MENLFLIDKIDGLSDDFSKLVSMMNYARFSTLQAVQGLTIEELDYLYDENTNSIGMLLYHMAAIEFYYQIHTFEDREPTEEELERWLPGVELGNLGREKIKNQPLDFYINTLQEVREKTIATFQSLPNEWLFKTTTFWYDKPANNYFKWFHVFEDELSHRGQIRIIKKMQQAHSVK</sequence>
<dbReference type="InterPro" id="IPR007061">
    <property type="entry name" value="MST-like"/>
</dbReference>
<keyword evidence="2" id="KW-1185">Reference proteome</keyword>
<dbReference type="InterPro" id="IPR034660">
    <property type="entry name" value="DinB/YfiT-like"/>
</dbReference>
<reference evidence="1 2" key="1">
    <citation type="submission" date="2024-01" db="EMBL/GenBank/DDBJ databases">
        <title>Seven novel Bacillus-like species.</title>
        <authorList>
            <person name="Liu G."/>
        </authorList>
    </citation>
    <scope>NUCLEOTIDE SEQUENCE [LARGE SCALE GENOMIC DNA]</scope>
    <source>
        <strain evidence="1 2">FJAT-51639</strain>
    </source>
</reference>
<proteinExistence type="predicted"/>
<gene>
    <name evidence="1" type="ORF">WAZ07_15320</name>
</gene>
<dbReference type="EMBL" id="JBAWSX010000009">
    <property type="protein sequence ID" value="MEI4802663.1"/>
    <property type="molecule type" value="Genomic_DNA"/>
</dbReference>
<organism evidence="1 2">
    <name type="scientific">Bacillus bruguierae</name>
    <dbReference type="NCBI Taxonomy" id="3127667"/>
    <lineage>
        <taxon>Bacteria</taxon>
        <taxon>Bacillati</taxon>
        <taxon>Bacillota</taxon>
        <taxon>Bacilli</taxon>
        <taxon>Bacillales</taxon>
        <taxon>Bacillaceae</taxon>
        <taxon>Bacillus</taxon>
    </lineage>
</organism>
<dbReference type="Proteomes" id="UP001372526">
    <property type="component" value="Unassembled WGS sequence"/>
</dbReference>
<name>A0ABU8FIZ1_9BACI</name>
<evidence type="ECO:0000313" key="1">
    <source>
        <dbReference type="EMBL" id="MEI4802663.1"/>
    </source>
</evidence>
<comment type="caution">
    <text evidence="1">The sequence shown here is derived from an EMBL/GenBank/DDBJ whole genome shotgun (WGS) entry which is preliminary data.</text>
</comment>
<dbReference type="Pfam" id="PF04978">
    <property type="entry name" value="MST"/>
    <property type="match status" value="1"/>
</dbReference>
<protein>
    <submittedName>
        <fullName evidence="1">DUF664 domain-containing protein</fullName>
    </submittedName>
</protein>
<dbReference type="RefSeq" id="WP_336473181.1">
    <property type="nucleotide sequence ID" value="NZ_JBAWSX010000009.1"/>
</dbReference>
<accession>A0ABU8FIZ1</accession>
<evidence type="ECO:0000313" key="2">
    <source>
        <dbReference type="Proteomes" id="UP001372526"/>
    </source>
</evidence>
<dbReference type="SUPFAM" id="SSF109854">
    <property type="entry name" value="DinB/YfiT-like putative metalloenzymes"/>
    <property type="match status" value="1"/>
</dbReference>